<keyword evidence="1" id="KW-0472">Membrane</keyword>
<reference evidence="3 4" key="1">
    <citation type="submission" date="2019-01" db="EMBL/GenBank/DDBJ databases">
        <title>Draft genome sequences of three monokaryotic isolates of the white-rot basidiomycete fungus Dichomitus squalens.</title>
        <authorList>
            <consortium name="DOE Joint Genome Institute"/>
            <person name="Lopez S.C."/>
            <person name="Andreopoulos B."/>
            <person name="Pangilinan J."/>
            <person name="Lipzen A."/>
            <person name="Riley R."/>
            <person name="Ahrendt S."/>
            <person name="Ng V."/>
            <person name="Barry K."/>
            <person name="Daum C."/>
            <person name="Grigoriev I.V."/>
            <person name="Hilden K.S."/>
            <person name="Makela M.R."/>
            <person name="de Vries R.P."/>
        </authorList>
    </citation>
    <scope>NUCLEOTIDE SEQUENCE [LARGE SCALE GENOMIC DNA]</scope>
    <source>
        <strain evidence="3 4">CBS 464.89</strain>
    </source>
</reference>
<name>A0A4Q9PGA5_9APHY</name>
<evidence type="ECO:0000313" key="3">
    <source>
        <dbReference type="EMBL" id="TBU51466.1"/>
    </source>
</evidence>
<feature type="transmembrane region" description="Helical" evidence="1">
    <location>
        <begin position="120"/>
        <end position="140"/>
    </location>
</feature>
<proteinExistence type="predicted"/>
<keyword evidence="1" id="KW-0812">Transmembrane</keyword>
<keyword evidence="4" id="KW-1185">Reference proteome</keyword>
<dbReference type="Pfam" id="PF20151">
    <property type="entry name" value="DUF6533"/>
    <property type="match status" value="1"/>
</dbReference>
<accession>A0A4Q9PGA5</accession>
<dbReference type="EMBL" id="ML145318">
    <property type="protein sequence ID" value="TBU51466.1"/>
    <property type="molecule type" value="Genomic_DNA"/>
</dbReference>
<dbReference type="AlphaFoldDB" id="A0A4Q9PGA5"/>
<gene>
    <name evidence="3" type="ORF">BD310DRAFT_863220</name>
</gene>
<evidence type="ECO:0000256" key="1">
    <source>
        <dbReference type="SAM" id="Phobius"/>
    </source>
</evidence>
<evidence type="ECO:0000313" key="4">
    <source>
        <dbReference type="Proteomes" id="UP000292082"/>
    </source>
</evidence>
<evidence type="ECO:0000259" key="2">
    <source>
        <dbReference type="Pfam" id="PF20151"/>
    </source>
</evidence>
<organism evidence="3 4">
    <name type="scientific">Dichomitus squalens</name>
    <dbReference type="NCBI Taxonomy" id="114155"/>
    <lineage>
        <taxon>Eukaryota</taxon>
        <taxon>Fungi</taxon>
        <taxon>Dikarya</taxon>
        <taxon>Basidiomycota</taxon>
        <taxon>Agaricomycotina</taxon>
        <taxon>Agaricomycetes</taxon>
        <taxon>Polyporales</taxon>
        <taxon>Polyporaceae</taxon>
        <taxon>Dichomitus</taxon>
    </lineage>
</organism>
<sequence>MDTSLGTSNLSGAQSVVVVRICASVSLAILYYDYALTIGAEVERFWMRRRSLVSHIFFLNRYLALIGHIPVIYEFFRVHDTTSCNILHVYQELLIAAIQIVIGVLQLFRTYALYSQSRRVLSCLCAFGLIASSVAIWAVTNASEDSKGDPSKAVPTFGCEAALSETGAHFLAVAWSVSLAYDALMFALTLYKTLHAVYNRATRSSLSTLLLRDGAFYFGILLLCNVANILTLILPQLPPPLRGISVNRTTTISTSLMARLMLNIRDPAMREPQLSEPPPSAAPTWEFVPVALDTFSTELGSSEATYLEAQGSMEAWETGPAISRGPKINGTSWPGR</sequence>
<keyword evidence="1" id="KW-1133">Transmembrane helix</keyword>
<feature type="domain" description="DUF6533" evidence="2">
    <location>
        <begin position="23"/>
        <end position="66"/>
    </location>
</feature>
<feature type="transmembrane region" description="Helical" evidence="1">
    <location>
        <begin position="172"/>
        <end position="194"/>
    </location>
</feature>
<feature type="transmembrane region" description="Helical" evidence="1">
    <location>
        <begin position="12"/>
        <end position="32"/>
    </location>
</feature>
<dbReference type="InterPro" id="IPR045340">
    <property type="entry name" value="DUF6533"/>
</dbReference>
<protein>
    <recommendedName>
        <fullName evidence="2">DUF6533 domain-containing protein</fullName>
    </recommendedName>
</protein>
<feature type="transmembrane region" description="Helical" evidence="1">
    <location>
        <begin position="52"/>
        <end position="76"/>
    </location>
</feature>
<dbReference type="Proteomes" id="UP000292082">
    <property type="component" value="Unassembled WGS sequence"/>
</dbReference>
<feature type="transmembrane region" description="Helical" evidence="1">
    <location>
        <begin position="88"/>
        <end position="108"/>
    </location>
</feature>
<feature type="transmembrane region" description="Helical" evidence="1">
    <location>
        <begin position="215"/>
        <end position="234"/>
    </location>
</feature>